<dbReference type="GO" id="GO:0003677">
    <property type="term" value="F:DNA binding"/>
    <property type="evidence" value="ECO:0007669"/>
    <property type="project" value="UniProtKB-KW"/>
</dbReference>
<evidence type="ECO:0000313" key="2">
    <source>
        <dbReference type="EMBL" id="MDQ0676579.1"/>
    </source>
</evidence>
<dbReference type="SUPFAM" id="SSF46785">
    <property type="entry name" value="Winged helix' DNA-binding domain"/>
    <property type="match status" value="1"/>
</dbReference>
<reference evidence="2 3" key="1">
    <citation type="submission" date="2023-07" db="EMBL/GenBank/DDBJ databases">
        <title>Comparative genomics of wheat-associated soil bacteria to identify genetic determinants of phenazine resistance.</title>
        <authorList>
            <person name="Mouncey N."/>
        </authorList>
    </citation>
    <scope>NUCLEOTIDE SEQUENCE [LARGE SCALE GENOMIC DNA]</scope>
    <source>
        <strain evidence="2 3">W1I3</strain>
    </source>
</reference>
<organism evidence="2 3">
    <name type="scientific">Pseudarthrobacter siccitolerans</name>
    <dbReference type="NCBI Taxonomy" id="861266"/>
    <lineage>
        <taxon>Bacteria</taxon>
        <taxon>Bacillati</taxon>
        <taxon>Actinomycetota</taxon>
        <taxon>Actinomycetes</taxon>
        <taxon>Micrococcales</taxon>
        <taxon>Micrococcaceae</taxon>
        <taxon>Pseudarthrobacter</taxon>
    </lineage>
</organism>
<dbReference type="Proteomes" id="UP001236806">
    <property type="component" value="Unassembled WGS sequence"/>
</dbReference>
<sequence length="109" mass="11732">MPRYAHPKTTAHLEPVISAFGNLTRVAIIGFLAQNGPATRGEVAAGLNIGVATAKHNLQLLTEAGITSQDPPATEERNGMRVQYLLEREEVLRRYKMLGEALGVVPEAG</sequence>
<gene>
    <name evidence="2" type="ORF">QFZ36_004205</name>
</gene>
<evidence type="ECO:0000259" key="1">
    <source>
        <dbReference type="SMART" id="SM00418"/>
    </source>
</evidence>
<dbReference type="SMART" id="SM00418">
    <property type="entry name" value="HTH_ARSR"/>
    <property type="match status" value="1"/>
</dbReference>
<dbReference type="InterPro" id="IPR036390">
    <property type="entry name" value="WH_DNA-bd_sf"/>
</dbReference>
<dbReference type="EMBL" id="JAUSXB010000002">
    <property type="protein sequence ID" value="MDQ0676579.1"/>
    <property type="molecule type" value="Genomic_DNA"/>
</dbReference>
<evidence type="ECO:0000313" key="3">
    <source>
        <dbReference type="Proteomes" id="UP001236806"/>
    </source>
</evidence>
<dbReference type="CDD" id="cd00090">
    <property type="entry name" value="HTH_ARSR"/>
    <property type="match status" value="1"/>
</dbReference>
<proteinExistence type="predicted"/>
<dbReference type="InterPro" id="IPR001845">
    <property type="entry name" value="HTH_ArsR_DNA-bd_dom"/>
</dbReference>
<dbReference type="InterPro" id="IPR036388">
    <property type="entry name" value="WH-like_DNA-bd_sf"/>
</dbReference>
<protein>
    <submittedName>
        <fullName evidence="2">DNA-binding transcriptional ArsR family regulator</fullName>
    </submittedName>
</protein>
<accession>A0ABU0PTK3</accession>
<dbReference type="Gene3D" id="1.10.10.10">
    <property type="entry name" value="Winged helix-like DNA-binding domain superfamily/Winged helix DNA-binding domain"/>
    <property type="match status" value="1"/>
</dbReference>
<keyword evidence="3" id="KW-1185">Reference proteome</keyword>
<name>A0ABU0PTK3_9MICC</name>
<dbReference type="Pfam" id="PF12840">
    <property type="entry name" value="HTH_20"/>
    <property type="match status" value="1"/>
</dbReference>
<keyword evidence="2" id="KW-0238">DNA-binding</keyword>
<dbReference type="InterPro" id="IPR011991">
    <property type="entry name" value="ArsR-like_HTH"/>
</dbReference>
<comment type="caution">
    <text evidence="2">The sequence shown here is derived from an EMBL/GenBank/DDBJ whole genome shotgun (WGS) entry which is preliminary data.</text>
</comment>
<feature type="domain" description="HTH arsR-type" evidence="1">
    <location>
        <begin position="15"/>
        <end position="100"/>
    </location>
</feature>